<protein>
    <submittedName>
        <fullName evidence="6">Transcriptional regulator, LysR family, putative</fullName>
    </submittedName>
</protein>
<organism evidence="6 7">
    <name type="scientific">Brachybacterium nesterenkovii</name>
    <dbReference type="NCBI Taxonomy" id="47847"/>
    <lineage>
        <taxon>Bacteria</taxon>
        <taxon>Bacillati</taxon>
        <taxon>Actinomycetota</taxon>
        <taxon>Actinomycetes</taxon>
        <taxon>Micrococcales</taxon>
        <taxon>Dermabacteraceae</taxon>
        <taxon>Brachybacterium</taxon>
    </lineage>
</organism>
<dbReference type="GO" id="GO:0003700">
    <property type="term" value="F:DNA-binding transcription factor activity"/>
    <property type="evidence" value="ECO:0007669"/>
    <property type="project" value="TreeGrafter"/>
</dbReference>
<feature type="compositionally biased region" description="Gly residues" evidence="5">
    <location>
        <begin position="1"/>
        <end position="21"/>
    </location>
</feature>
<keyword evidence="7" id="KW-1185">Reference proteome</keyword>
<feature type="region of interest" description="Disordered" evidence="5">
    <location>
        <begin position="1"/>
        <end position="74"/>
    </location>
</feature>
<gene>
    <name evidence="6" type="ORF">FM110_12595</name>
</gene>
<feature type="compositionally biased region" description="Low complexity" evidence="5">
    <location>
        <begin position="46"/>
        <end position="59"/>
    </location>
</feature>
<comment type="similarity">
    <text evidence="1">Belongs to the LysR transcriptional regulatory family.</text>
</comment>
<evidence type="ECO:0000256" key="3">
    <source>
        <dbReference type="ARBA" id="ARBA00023125"/>
    </source>
</evidence>
<dbReference type="RefSeq" id="WP_234992457.1">
    <property type="nucleotide sequence ID" value="NZ_FWFG01000109.1"/>
</dbReference>
<dbReference type="PANTHER" id="PTHR30346:SF0">
    <property type="entry name" value="HCA OPERON TRANSCRIPTIONAL ACTIVATOR HCAR"/>
    <property type="match status" value="1"/>
</dbReference>
<keyword evidence="4" id="KW-0804">Transcription</keyword>
<dbReference type="PANTHER" id="PTHR30346">
    <property type="entry name" value="TRANSCRIPTIONAL DUAL REGULATOR HCAR-RELATED"/>
    <property type="match status" value="1"/>
</dbReference>
<evidence type="ECO:0000256" key="4">
    <source>
        <dbReference type="ARBA" id="ARBA00023163"/>
    </source>
</evidence>
<evidence type="ECO:0000256" key="2">
    <source>
        <dbReference type="ARBA" id="ARBA00023015"/>
    </source>
</evidence>
<dbReference type="GO" id="GO:0032993">
    <property type="term" value="C:protein-DNA complex"/>
    <property type="evidence" value="ECO:0007669"/>
    <property type="project" value="TreeGrafter"/>
</dbReference>
<accession>A0A1X6X855</accession>
<evidence type="ECO:0000256" key="5">
    <source>
        <dbReference type="SAM" id="MobiDB-lite"/>
    </source>
</evidence>
<reference evidence="6 7" key="1">
    <citation type="submission" date="2017-02" db="EMBL/GenBank/DDBJ databases">
        <authorList>
            <person name="Peterson S.W."/>
        </authorList>
    </citation>
    <scope>NUCLEOTIDE SEQUENCE [LARGE SCALE GENOMIC DNA]</scope>
    <source>
        <strain evidence="6 7">CIP104813</strain>
    </source>
</reference>
<evidence type="ECO:0000313" key="7">
    <source>
        <dbReference type="Proteomes" id="UP000195981"/>
    </source>
</evidence>
<keyword evidence="2" id="KW-0805">Transcription regulation</keyword>
<dbReference type="SUPFAM" id="SSF53850">
    <property type="entry name" value="Periplasmic binding protein-like II"/>
    <property type="match status" value="1"/>
</dbReference>
<sequence length="260" mass="27659">MAGRTGGRGGRGAAAGRGSGRAPGPAKGAAGSVGRPTGRDRTAQDGASTTRRGRTGATREAVRVDAPTPPEPRTLRVGFVPGVEPDRFARRWSAGERRDLLDLRPVALSAQETALTDGTCDMCFMRLPLSAALGASCHIVELWEERPAIVVGDEHVLSVLDEIRDADLVGETEIGEQHPDDAADRVAVAASGAGFACMPLSLARLHHRKDAVHRPHLDGAPTRIALVWPRESDDDLRQEFVGVVRGRTVRSSRRPRPDGA</sequence>
<dbReference type="GO" id="GO:0003677">
    <property type="term" value="F:DNA binding"/>
    <property type="evidence" value="ECO:0007669"/>
    <property type="project" value="UniProtKB-KW"/>
</dbReference>
<dbReference type="EMBL" id="FWFG01000109">
    <property type="protein sequence ID" value="SLM95336.1"/>
    <property type="molecule type" value="Genomic_DNA"/>
</dbReference>
<name>A0A1X6X855_9MICO</name>
<keyword evidence="3" id="KW-0238">DNA-binding</keyword>
<dbReference type="Proteomes" id="UP000195981">
    <property type="component" value="Unassembled WGS sequence"/>
</dbReference>
<evidence type="ECO:0000313" key="6">
    <source>
        <dbReference type="EMBL" id="SLM95336.1"/>
    </source>
</evidence>
<evidence type="ECO:0000256" key="1">
    <source>
        <dbReference type="ARBA" id="ARBA00009437"/>
    </source>
</evidence>
<dbReference type="AlphaFoldDB" id="A0A1X6X855"/>
<proteinExistence type="inferred from homology"/>